<evidence type="ECO:0000313" key="3">
    <source>
        <dbReference type="Proteomes" id="UP000324800"/>
    </source>
</evidence>
<name>A0A5J4PPP9_9EUKA</name>
<sequence length="149" mass="16823">MGPGQQIPQLVTFTLTQIIQQFYSGQLIPRPQIQQPFQGFGMYPGMQQFQDFPQPSLFQQTQPTSGCSIQLYRQPSITEGLHQFMQNPPAFGLQQTQQSNLLTPPAPSSAGHPTFQSSFQSQNSENLNQQYNQQPPIRPSTLVQEQQNQ</sequence>
<dbReference type="Proteomes" id="UP000324800">
    <property type="component" value="Unassembled WGS sequence"/>
</dbReference>
<comment type="caution">
    <text evidence="2">The sequence shown here is derived from an EMBL/GenBank/DDBJ whole genome shotgun (WGS) entry which is preliminary data.</text>
</comment>
<proteinExistence type="predicted"/>
<accession>A0A5J4PPP9</accession>
<feature type="compositionally biased region" description="Low complexity" evidence="1">
    <location>
        <begin position="116"/>
        <end position="134"/>
    </location>
</feature>
<feature type="compositionally biased region" description="Polar residues" evidence="1">
    <location>
        <begin position="93"/>
        <end position="102"/>
    </location>
</feature>
<organism evidence="2 3">
    <name type="scientific">Streblomastix strix</name>
    <dbReference type="NCBI Taxonomy" id="222440"/>
    <lineage>
        <taxon>Eukaryota</taxon>
        <taxon>Metamonada</taxon>
        <taxon>Preaxostyla</taxon>
        <taxon>Oxymonadida</taxon>
        <taxon>Streblomastigidae</taxon>
        <taxon>Streblomastix</taxon>
    </lineage>
</organism>
<dbReference type="AlphaFoldDB" id="A0A5J4PPP9"/>
<protein>
    <submittedName>
        <fullName evidence="2">Uncharacterized protein</fullName>
    </submittedName>
</protein>
<gene>
    <name evidence="2" type="ORF">EZS28_056255</name>
</gene>
<evidence type="ECO:0000256" key="1">
    <source>
        <dbReference type="SAM" id="MobiDB-lite"/>
    </source>
</evidence>
<reference evidence="2 3" key="1">
    <citation type="submission" date="2019-03" db="EMBL/GenBank/DDBJ databases">
        <title>Single cell metagenomics reveals metabolic interactions within the superorganism composed of flagellate Streblomastix strix and complex community of Bacteroidetes bacteria on its surface.</title>
        <authorList>
            <person name="Treitli S.C."/>
            <person name="Kolisko M."/>
            <person name="Husnik F."/>
            <person name="Keeling P."/>
            <person name="Hampl V."/>
        </authorList>
    </citation>
    <scope>NUCLEOTIDE SEQUENCE [LARGE SCALE GENOMIC DNA]</scope>
    <source>
        <strain evidence="2">ST1C</strain>
    </source>
</reference>
<evidence type="ECO:0000313" key="2">
    <source>
        <dbReference type="EMBL" id="KAA6310750.1"/>
    </source>
</evidence>
<feature type="non-terminal residue" evidence="2">
    <location>
        <position position="149"/>
    </location>
</feature>
<feature type="region of interest" description="Disordered" evidence="1">
    <location>
        <begin position="84"/>
        <end position="149"/>
    </location>
</feature>
<dbReference type="EMBL" id="SNRW01049596">
    <property type="protein sequence ID" value="KAA6310750.1"/>
    <property type="molecule type" value="Genomic_DNA"/>
</dbReference>